<dbReference type="Proteomes" id="UP000001037">
    <property type="component" value="Chromosome"/>
</dbReference>
<dbReference type="RefSeq" id="WP_014026746.1">
    <property type="nucleotide sequence ID" value="NC_015931.1"/>
</dbReference>
<dbReference type="GeneID" id="11138390"/>
<reference evidence="5 6" key="1">
    <citation type="journal article" date="2011" name="Stand. Genomic Sci.">
        <title>Complete genome sequence of the hyperthermophilic chemolithoautotroph Pyrolobus fumarii type strain (1A).</title>
        <authorList>
            <person name="Anderson I."/>
            <person name="Goker M."/>
            <person name="Nolan M."/>
            <person name="Lucas S."/>
            <person name="Hammon N."/>
            <person name="Deshpande S."/>
            <person name="Cheng J.F."/>
            <person name="Tapia R."/>
            <person name="Han C."/>
            <person name="Goodwin L."/>
            <person name="Pitluck S."/>
            <person name="Huntemann M."/>
            <person name="Liolios K."/>
            <person name="Ivanova N."/>
            <person name="Pagani I."/>
            <person name="Mavromatis K."/>
            <person name="Ovchinikova G."/>
            <person name="Pati A."/>
            <person name="Chen A."/>
            <person name="Palaniappan K."/>
            <person name="Land M."/>
            <person name="Hauser L."/>
            <person name="Brambilla E.M."/>
            <person name="Huber H."/>
            <person name="Yasawong M."/>
            <person name="Rohde M."/>
            <person name="Spring S."/>
            <person name="Abt B."/>
            <person name="Sikorski J."/>
            <person name="Wirth R."/>
            <person name="Detter J.C."/>
            <person name="Woyke T."/>
            <person name="Bristow J."/>
            <person name="Eisen J.A."/>
            <person name="Markowitz V."/>
            <person name="Hugenholtz P."/>
            <person name="Kyrpides N.C."/>
            <person name="Klenk H.P."/>
            <person name="Lapidus A."/>
        </authorList>
    </citation>
    <scope>NUCLEOTIDE SEQUENCE [LARGE SCALE GENOMIC DNA]</scope>
    <source>
        <strain evidence="6">DSM 11204 / 1A</strain>
    </source>
</reference>
<dbReference type="FunCoup" id="G0EFW8">
    <property type="interactions" value="6"/>
</dbReference>
<evidence type="ECO:0000256" key="2">
    <source>
        <dbReference type="ARBA" id="ARBA00022741"/>
    </source>
</evidence>
<dbReference type="eggNOG" id="arCOG02053">
    <property type="taxonomic scope" value="Archaea"/>
</dbReference>
<proteinExistence type="inferred from homology"/>
<dbReference type="OrthoDB" id="105697at2157"/>
<evidence type="ECO:0000256" key="3">
    <source>
        <dbReference type="ARBA" id="ARBA00022840"/>
    </source>
</evidence>
<organism evidence="5 6">
    <name type="scientific">Pyrolobus fumarii (strain DSM 11204 / 1A)</name>
    <dbReference type="NCBI Taxonomy" id="694429"/>
    <lineage>
        <taxon>Archaea</taxon>
        <taxon>Thermoproteota</taxon>
        <taxon>Thermoprotei</taxon>
        <taxon>Desulfurococcales</taxon>
        <taxon>Pyrodictiaceae</taxon>
        <taxon>Pyrolobus</taxon>
    </lineage>
</organism>
<keyword evidence="6" id="KW-1185">Reference proteome</keyword>
<dbReference type="Gene3D" id="3.40.50.620">
    <property type="entry name" value="HUPs"/>
    <property type="match status" value="1"/>
</dbReference>
<dbReference type="CDD" id="cd00293">
    <property type="entry name" value="USP-like"/>
    <property type="match status" value="1"/>
</dbReference>
<dbReference type="InParanoid" id="G0EFW8"/>
<dbReference type="PANTHER" id="PTHR46268">
    <property type="entry name" value="STRESS RESPONSE PROTEIN NHAX"/>
    <property type="match status" value="1"/>
</dbReference>
<dbReference type="PRINTS" id="PR01438">
    <property type="entry name" value="UNVRSLSTRESS"/>
</dbReference>
<evidence type="ECO:0000259" key="4">
    <source>
        <dbReference type="Pfam" id="PF00582"/>
    </source>
</evidence>
<dbReference type="SUPFAM" id="SSF52402">
    <property type="entry name" value="Adenine nucleotide alpha hydrolases-like"/>
    <property type="match status" value="1"/>
</dbReference>
<feature type="domain" description="UspA" evidence="4">
    <location>
        <begin position="1"/>
        <end position="141"/>
    </location>
</feature>
<dbReference type="GO" id="GO:0005524">
    <property type="term" value="F:ATP binding"/>
    <property type="evidence" value="ECO:0007669"/>
    <property type="project" value="UniProtKB-KW"/>
</dbReference>
<keyword evidence="3" id="KW-0067">ATP-binding</keyword>
<evidence type="ECO:0000313" key="6">
    <source>
        <dbReference type="Proteomes" id="UP000001037"/>
    </source>
</evidence>
<keyword evidence="2" id="KW-0547">Nucleotide-binding</keyword>
<dbReference type="EMBL" id="CP002838">
    <property type="protein sequence ID" value="AEM39069.1"/>
    <property type="molecule type" value="Genomic_DNA"/>
</dbReference>
<dbReference type="STRING" id="694429.Pyrfu_1207"/>
<name>G0EFW8_PYRF1</name>
<dbReference type="AlphaFoldDB" id="G0EFW8"/>
<dbReference type="Pfam" id="PF00582">
    <property type="entry name" value="Usp"/>
    <property type="match status" value="1"/>
</dbReference>
<comment type="similarity">
    <text evidence="1">Belongs to the universal stress protein A family.</text>
</comment>
<dbReference type="PIRSF" id="PIRSF006276">
    <property type="entry name" value="UspA"/>
    <property type="match status" value="1"/>
</dbReference>
<sequence length="145" mass="15253">MYTCIVAGFDGSDAAKKAVEKAAMLAEKLGAKLVIVTVVPTPSILLGEFLLPEPVPSQQVLEAVREGLDKLAEDIRGRYNVEIETMVVEGDPAESLLDVAKGKGCSAIVVGRRGRGLAVKLLGSVTSKLVNIAKGIDVIVVEPEK</sequence>
<accession>G0EFW8</accession>
<dbReference type="InterPro" id="IPR014729">
    <property type="entry name" value="Rossmann-like_a/b/a_fold"/>
</dbReference>
<evidence type="ECO:0000313" key="5">
    <source>
        <dbReference type="EMBL" id="AEM39069.1"/>
    </source>
</evidence>
<gene>
    <name evidence="5" type="ordered locus">Pyrfu_1207</name>
</gene>
<dbReference type="HOGENOM" id="CLU_049301_16_0_2"/>
<evidence type="ECO:0000256" key="1">
    <source>
        <dbReference type="ARBA" id="ARBA00008791"/>
    </source>
</evidence>
<dbReference type="InterPro" id="IPR006015">
    <property type="entry name" value="Universal_stress_UspA"/>
</dbReference>
<dbReference type="KEGG" id="pfm:Pyrfu_1207"/>
<dbReference type="InterPro" id="IPR006016">
    <property type="entry name" value="UspA"/>
</dbReference>
<protein>
    <submittedName>
        <fullName evidence="5">UspA domain-containing protein</fullName>
    </submittedName>
</protein>
<dbReference type="PANTHER" id="PTHR46268:SF27">
    <property type="entry name" value="UNIVERSAL STRESS PROTEIN RV2623"/>
    <property type="match status" value="1"/>
</dbReference>